<evidence type="ECO:0000256" key="1">
    <source>
        <dbReference type="ARBA" id="ARBA00008725"/>
    </source>
</evidence>
<keyword evidence="2" id="KW-0175">Coiled coil</keyword>
<dbReference type="Gene3D" id="3.40.190.10">
    <property type="entry name" value="Periplasmic binding protein-like II"/>
    <property type="match status" value="2"/>
</dbReference>
<evidence type="ECO:0000313" key="5">
    <source>
        <dbReference type="Proteomes" id="UP001516023"/>
    </source>
</evidence>
<dbReference type="Pfam" id="PF12849">
    <property type="entry name" value="PBP_like_2"/>
    <property type="match status" value="1"/>
</dbReference>
<gene>
    <name evidence="4" type="ORF">HJC23_014068</name>
</gene>
<comment type="caution">
    <text evidence="4">The sequence shown here is derived from an EMBL/GenBank/DDBJ whole genome shotgun (WGS) entry which is preliminary data.</text>
</comment>
<sequence length="544" mass="58526">MKCDVCLSSVGYDSCEKSCTHYRIIGYCMLPDSHYCTWKMKIYAALLTAVLGVTNAQNSITITTTSAATTSAAAGTDSAGTSGVTDSGAESISSGIYLHGSGTTNPSKCFWHILDKLEEQIKVPARLTYRAVGSGTGISEFLGKDIPKDSGINTFQAYNDWGSGDIPIEAEDRTTWNNAGIEFVQLPFVLSAVSFFHSIPGVPNGQGGLNMTACLLARVFDGDIKTWDHEDIAAINPSLRVPKDYPIYVGRRVLGSSSTYSITNYLYAQCPRSLDNEKGWPVDKVGSEIDWDESTHECDGSGPMTDCLLENEGAIGYIDSAHGHEENLLEIALSNADGVFLTAKDAGVEGIQAAASDLSNAPDSADGDFSSLAFYNKPGANTWPITLVSYVYIRMDLPSFMDSAPRRTLLKAFATSLFDPEYIGMCDRYGLIPVPDGLRNLSLEGIDLIDVGDSDNANAWTFETDTVPGAGEGDFVISQKRESFTLYEVDRLAGDVADLKEQVRLLQLELASTRASVAESSGGIFQPSAALMMSAFFGALFLVM</sequence>
<keyword evidence="5" id="KW-1185">Reference proteome</keyword>
<dbReference type="PANTHER" id="PTHR42996:SF1">
    <property type="entry name" value="PHOSPHATE-BINDING PROTEIN PSTS"/>
    <property type="match status" value="1"/>
</dbReference>
<evidence type="ECO:0000259" key="3">
    <source>
        <dbReference type="Pfam" id="PF12849"/>
    </source>
</evidence>
<reference evidence="4 5" key="1">
    <citation type="journal article" date="2020" name="G3 (Bethesda)">
        <title>Improved Reference Genome for Cyclotella cryptica CCMP332, a Model for Cell Wall Morphogenesis, Salinity Adaptation, and Lipid Production in Diatoms (Bacillariophyta).</title>
        <authorList>
            <person name="Roberts W.R."/>
            <person name="Downey K.M."/>
            <person name="Ruck E.C."/>
            <person name="Traller J.C."/>
            <person name="Alverson A.J."/>
        </authorList>
    </citation>
    <scope>NUCLEOTIDE SEQUENCE [LARGE SCALE GENOMIC DNA]</scope>
    <source>
        <strain evidence="4 5">CCMP332</strain>
    </source>
</reference>
<proteinExistence type="inferred from homology"/>
<name>A0ABD3QZC1_9STRA</name>
<dbReference type="SUPFAM" id="SSF53850">
    <property type="entry name" value="Periplasmic binding protein-like II"/>
    <property type="match status" value="1"/>
</dbReference>
<dbReference type="InterPro" id="IPR050962">
    <property type="entry name" value="Phosphate-bind_PstS"/>
</dbReference>
<accession>A0ABD3QZC1</accession>
<protein>
    <recommendedName>
        <fullName evidence="3">PBP domain-containing protein</fullName>
    </recommendedName>
</protein>
<dbReference type="AlphaFoldDB" id="A0ABD3QZC1"/>
<dbReference type="PANTHER" id="PTHR42996">
    <property type="entry name" value="PHOSPHATE-BINDING PROTEIN PSTS"/>
    <property type="match status" value="1"/>
</dbReference>
<evidence type="ECO:0000313" key="4">
    <source>
        <dbReference type="EMBL" id="KAL3803520.1"/>
    </source>
</evidence>
<comment type="similarity">
    <text evidence="1">Belongs to the PstS family.</text>
</comment>
<feature type="domain" description="PBP" evidence="3">
    <location>
        <begin position="89"/>
        <end position="418"/>
    </location>
</feature>
<dbReference type="Proteomes" id="UP001516023">
    <property type="component" value="Unassembled WGS sequence"/>
</dbReference>
<organism evidence="4 5">
    <name type="scientific">Cyclotella cryptica</name>
    <dbReference type="NCBI Taxonomy" id="29204"/>
    <lineage>
        <taxon>Eukaryota</taxon>
        <taxon>Sar</taxon>
        <taxon>Stramenopiles</taxon>
        <taxon>Ochrophyta</taxon>
        <taxon>Bacillariophyta</taxon>
        <taxon>Coscinodiscophyceae</taxon>
        <taxon>Thalassiosirophycidae</taxon>
        <taxon>Stephanodiscales</taxon>
        <taxon>Stephanodiscaceae</taxon>
        <taxon>Cyclotella</taxon>
    </lineage>
</organism>
<evidence type="ECO:0000256" key="2">
    <source>
        <dbReference type="SAM" id="Coils"/>
    </source>
</evidence>
<dbReference type="InterPro" id="IPR024370">
    <property type="entry name" value="PBP_domain"/>
</dbReference>
<dbReference type="EMBL" id="JABMIG020000013">
    <property type="protein sequence ID" value="KAL3803520.1"/>
    <property type="molecule type" value="Genomic_DNA"/>
</dbReference>
<feature type="coiled-coil region" evidence="2">
    <location>
        <begin position="489"/>
        <end position="516"/>
    </location>
</feature>